<protein>
    <submittedName>
        <fullName evidence="3">PPOX class F420-dependent oxidoreductase</fullName>
    </submittedName>
</protein>
<dbReference type="InterPro" id="IPR052019">
    <property type="entry name" value="F420H2_bilvrd_red/Heme_oxyg"/>
</dbReference>
<dbReference type="InterPro" id="IPR019920">
    <property type="entry name" value="F420-binding_dom_put"/>
</dbReference>
<dbReference type="KEGG" id="nps:KRR39_20520"/>
<dbReference type="GO" id="GO:0016627">
    <property type="term" value="F:oxidoreductase activity, acting on the CH-CH group of donors"/>
    <property type="evidence" value="ECO:0007669"/>
    <property type="project" value="TreeGrafter"/>
</dbReference>
<sequence>MDLDDAREFVRTHHRAVLATRTSSGIQQSPVLVGVDDTGRLTVSSRETAFKTKNLRADPWAQLCVLNDRFFGDWVYVEGRAEVVSLPEAMEPLVEYYRGISGEADDWDAYRAGMERERRVILRITPTRAGPDRQG</sequence>
<name>A0A975XZU1_9ACTN</name>
<gene>
    <name evidence="3" type="ORF">KRR39_20520</name>
</gene>
<evidence type="ECO:0000313" key="3">
    <source>
        <dbReference type="EMBL" id="QWZ07748.1"/>
    </source>
</evidence>
<proteinExistence type="predicted"/>
<keyword evidence="4" id="KW-1185">Reference proteome</keyword>
<reference evidence="3" key="1">
    <citation type="submission" date="2021-06" db="EMBL/GenBank/DDBJ databases">
        <title>Complete genome sequence of Nocardioides sp. G188.</title>
        <authorList>
            <person name="Im W.-T."/>
        </authorList>
    </citation>
    <scope>NUCLEOTIDE SEQUENCE</scope>
    <source>
        <strain evidence="3">G188</strain>
    </source>
</reference>
<evidence type="ECO:0000256" key="1">
    <source>
        <dbReference type="ARBA" id="ARBA00023002"/>
    </source>
</evidence>
<dbReference type="NCBIfam" id="TIGR03618">
    <property type="entry name" value="Rv1155_F420"/>
    <property type="match status" value="1"/>
</dbReference>
<accession>A0A975XZU1</accession>
<dbReference type="EMBL" id="CP077062">
    <property type="protein sequence ID" value="QWZ07748.1"/>
    <property type="molecule type" value="Genomic_DNA"/>
</dbReference>
<keyword evidence="1" id="KW-0560">Oxidoreductase</keyword>
<dbReference type="Pfam" id="PF01243">
    <property type="entry name" value="PNPOx_N"/>
    <property type="match status" value="1"/>
</dbReference>
<dbReference type="PANTHER" id="PTHR35176:SF2">
    <property type="entry name" value="F420H(2)-DEPENDENT REDUCTASE RV1155"/>
    <property type="match status" value="1"/>
</dbReference>
<dbReference type="AlphaFoldDB" id="A0A975XZU1"/>
<evidence type="ECO:0000259" key="2">
    <source>
        <dbReference type="Pfam" id="PF01243"/>
    </source>
</evidence>
<evidence type="ECO:0000313" key="4">
    <source>
        <dbReference type="Proteomes" id="UP000683575"/>
    </source>
</evidence>
<organism evidence="3 4">
    <name type="scientific">Nocardioides panacis</name>
    <dbReference type="NCBI Taxonomy" id="2849501"/>
    <lineage>
        <taxon>Bacteria</taxon>
        <taxon>Bacillati</taxon>
        <taxon>Actinomycetota</taxon>
        <taxon>Actinomycetes</taxon>
        <taxon>Propionibacteriales</taxon>
        <taxon>Nocardioidaceae</taxon>
        <taxon>Nocardioides</taxon>
    </lineage>
</organism>
<dbReference type="GO" id="GO:0005829">
    <property type="term" value="C:cytosol"/>
    <property type="evidence" value="ECO:0007669"/>
    <property type="project" value="TreeGrafter"/>
</dbReference>
<dbReference type="RefSeq" id="WP_216939258.1">
    <property type="nucleotide sequence ID" value="NZ_CP077062.1"/>
</dbReference>
<dbReference type="InterPro" id="IPR011576">
    <property type="entry name" value="Pyridox_Oxase_N"/>
</dbReference>
<feature type="domain" description="Pyridoxamine 5'-phosphate oxidase N-terminal" evidence="2">
    <location>
        <begin position="5"/>
        <end position="128"/>
    </location>
</feature>
<dbReference type="PANTHER" id="PTHR35176">
    <property type="entry name" value="HEME OXYGENASE HI_0854-RELATED"/>
    <property type="match status" value="1"/>
</dbReference>
<dbReference type="GO" id="GO:0070967">
    <property type="term" value="F:coenzyme F420 binding"/>
    <property type="evidence" value="ECO:0007669"/>
    <property type="project" value="TreeGrafter"/>
</dbReference>
<dbReference type="Proteomes" id="UP000683575">
    <property type="component" value="Chromosome"/>
</dbReference>